<dbReference type="GO" id="GO:0005524">
    <property type="term" value="F:ATP binding"/>
    <property type="evidence" value="ECO:0007669"/>
    <property type="project" value="UniProtKB-KW"/>
</dbReference>
<keyword evidence="4" id="KW-0808">Transferase</keyword>
<keyword evidence="3" id="KW-0067">ATP-binding</keyword>
<comment type="caution">
    <text evidence="4">The sequence shown here is derived from an EMBL/GenBank/DDBJ whole genome shotgun (WGS) entry which is preliminary data.</text>
</comment>
<dbReference type="PANTHER" id="PTHR43146">
    <property type="entry name" value="CANCER-RELATED NUCLEOSIDE-TRIPHOSPHATASE"/>
    <property type="match status" value="1"/>
</dbReference>
<dbReference type="GO" id="GO:0017111">
    <property type="term" value="F:ribonucleoside triphosphate phosphatase activity"/>
    <property type="evidence" value="ECO:0007669"/>
    <property type="project" value="InterPro"/>
</dbReference>
<keyword evidence="5" id="KW-1185">Reference proteome</keyword>
<protein>
    <submittedName>
        <fullName evidence="4">Nucleotide kinase</fullName>
    </submittedName>
</protein>
<evidence type="ECO:0000256" key="1">
    <source>
        <dbReference type="ARBA" id="ARBA00022741"/>
    </source>
</evidence>
<dbReference type="Gene3D" id="3.40.50.300">
    <property type="entry name" value="P-loop containing nucleotide triphosphate hydrolases"/>
    <property type="match status" value="1"/>
</dbReference>
<evidence type="ECO:0000256" key="2">
    <source>
        <dbReference type="ARBA" id="ARBA00022801"/>
    </source>
</evidence>
<dbReference type="InterPro" id="IPR004948">
    <property type="entry name" value="Nuc-triphosphatase_THEP1"/>
</dbReference>
<dbReference type="Pfam" id="PF03266">
    <property type="entry name" value="NTPase_1"/>
    <property type="match status" value="1"/>
</dbReference>
<keyword evidence="4" id="KW-0418">Kinase</keyword>
<dbReference type="GO" id="GO:0016301">
    <property type="term" value="F:kinase activity"/>
    <property type="evidence" value="ECO:0007669"/>
    <property type="project" value="UniProtKB-KW"/>
</dbReference>
<gene>
    <name evidence="4" type="ORF">FYC77_07960</name>
</gene>
<dbReference type="AlphaFoldDB" id="A0A5D5AN68"/>
<reference evidence="4 5" key="1">
    <citation type="submission" date="2019-08" db="EMBL/GenBank/DDBJ databases">
        <title>Archaea genome.</title>
        <authorList>
            <person name="Kajale S."/>
            <person name="Shouche Y."/>
            <person name="Deshpande N."/>
            <person name="Sharma A."/>
        </authorList>
    </citation>
    <scope>NUCLEOTIDE SEQUENCE [LARGE SCALE GENOMIC DNA]</scope>
    <source>
        <strain evidence="4 5">ESP3B_9</strain>
    </source>
</reference>
<sequence length="179" mass="19368">MPANALLVGPPRSGKTTALERTAASLREDGYSIDGLSCPEIREGGDRVGFEIVRVGGDERAVMAHVRFESGPRVGTYRVDVSAVDRLSAVALVDAVDRTDVDCLVIDEIAPMQLESERFVEATRSALDSSVPVVAAIKAGPTDGVLGAVKRRSDVDRFAVDTETRDDLPERLCEWIRTR</sequence>
<name>A0A5D5AN68_9EURY</name>
<keyword evidence="2" id="KW-0378">Hydrolase</keyword>
<organism evidence="4 5">
    <name type="scientific">Natrialba swarupiae</name>
    <dbReference type="NCBI Taxonomy" id="2448032"/>
    <lineage>
        <taxon>Archaea</taxon>
        <taxon>Methanobacteriati</taxon>
        <taxon>Methanobacteriota</taxon>
        <taxon>Stenosarchaea group</taxon>
        <taxon>Halobacteria</taxon>
        <taxon>Halobacteriales</taxon>
        <taxon>Natrialbaceae</taxon>
        <taxon>Natrialba</taxon>
    </lineage>
</organism>
<dbReference type="SUPFAM" id="SSF52540">
    <property type="entry name" value="P-loop containing nucleoside triphosphate hydrolases"/>
    <property type="match status" value="1"/>
</dbReference>
<dbReference type="InterPro" id="IPR027417">
    <property type="entry name" value="P-loop_NTPase"/>
</dbReference>
<keyword evidence="1" id="KW-0547">Nucleotide-binding</keyword>
<dbReference type="Proteomes" id="UP000324104">
    <property type="component" value="Unassembled WGS sequence"/>
</dbReference>
<dbReference type="PANTHER" id="PTHR43146:SF1">
    <property type="entry name" value="CANCER-RELATED NUCLEOSIDE-TRIPHOSPHATASE"/>
    <property type="match status" value="1"/>
</dbReference>
<evidence type="ECO:0000313" key="5">
    <source>
        <dbReference type="Proteomes" id="UP000324104"/>
    </source>
</evidence>
<evidence type="ECO:0000313" key="4">
    <source>
        <dbReference type="EMBL" id="TYT62534.1"/>
    </source>
</evidence>
<dbReference type="EMBL" id="VTAW01000008">
    <property type="protein sequence ID" value="TYT62534.1"/>
    <property type="molecule type" value="Genomic_DNA"/>
</dbReference>
<evidence type="ECO:0000256" key="3">
    <source>
        <dbReference type="ARBA" id="ARBA00022840"/>
    </source>
</evidence>
<accession>A0A5D5AN68</accession>
<proteinExistence type="predicted"/>